<protein>
    <submittedName>
        <fullName evidence="1">Uncharacterized protein</fullName>
    </submittedName>
</protein>
<evidence type="ECO:0000313" key="2">
    <source>
        <dbReference type="Proteomes" id="UP000499080"/>
    </source>
</evidence>
<sequence>MGDLLTSRVKPSRVFSKVGIDSIGSYEVKPRKDRGNRHMKTYACVFVCFTVKRMHLEMLGHSSSDCFISSLIRFATRRGKLDKLFSVCRTNFIGASKELKAVSYKESFANFWCTNEIGWNFNPPSAAHFGGL</sequence>
<dbReference type="Gene3D" id="3.30.420.10">
    <property type="entry name" value="Ribonuclease H-like superfamily/Ribonuclease H"/>
    <property type="match status" value="1"/>
</dbReference>
<organism evidence="1 2">
    <name type="scientific">Araneus ventricosus</name>
    <name type="common">Orbweaver spider</name>
    <name type="synonym">Epeira ventricosa</name>
    <dbReference type="NCBI Taxonomy" id="182803"/>
    <lineage>
        <taxon>Eukaryota</taxon>
        <taxon>Metazoa</taxon>
        <taxon>Ecdysozoa</taxon>
        <taxon>Arthropoda</taxon>
        <taxon>Chelicerata</taxon>
        <taxon>Arachnida</taxon>
        <taxon>Araneae</taxon>
        <taxon>Araneomorphae</taxon>
        <taxon>Entelegynae</taxon>
        <taxon>Araneoidea</taxon>
        <taxon>Araneidae</taxon>
        <taxon>Araneus</taxon>
    </lineage>
</organism>
<dbReference type="Proteomes" id="UP000499080">
    <property type="component" value="Unassembled WGS sequence"/>
</dbReference>
<dbReference type="EMBL" id="BGPR01071936">
    <property type="protein sequence ID" value="GBO44984.1"/>
    <property type="molecule type" value="Genomic_DNA"/>
</dbReference>
<dbReference type="GO" id="GO:0003676">
    <property type="term" value="F:nucleic acid binding"/>
    <property type="evidence" value="ECO:0007669"/>
    <property type="project" value="InterPro"/>
</dbReference>
<dbReference type="PANTHER" id="PTHR47331">
    <property type="entry name" value="PHD-TYPE DOMAIN-CONTAINING PROTEIN"/>
    <property type="match status" value="1"/>
</dbReference>
<dbReference type="PANTHER" id="PTHR47331:SF1">
    <property type="entry name" value="GAG-LIKE PROTEIN"/>
    <property type="match status" value="1"/>
</dbReference>
<dbReference type="InterPro" id="IPR036397">
    <property type="entry name" value="RNaseH_sf"/>
</dbReference>
<proteinExistence type="predicted"/>
<reference evidence="1 2" key="1">
    <citation type="journal article" date="2019" name="Sci. Rep.">
        <title>Orb-weaving spider Araneus ventricosus genome elucidates the spidroin gene catalogue.</title>
        <authorList>
            <person name="Kono N."/>
            <person name="Nakamura H."/>
            <person name="Ohtoshi R."/>
            <person name="Moran D.A.P."/>
            <person name="Shinohara A."/>
            <person name="Yoshida Y."/>
            <person name="Fujiwara M."/>
            <person name="Mori M."/>
            <person name="Tomita M."/>
            <person name="Arakawa K."/>
        </authorList>
    </citation>
    <scope>NUCLEOTIDE SEQUENCE [LARGE SCALE GENOMIC DNA]</scope>
</reference>
<name>A0A4Y2X7S8_ARAVE</name>
<accession>A0A4Y2X7S8</accession>
<dbReference type="OrthoDB" id="6424147at2759"/>
<comment type="caution">
    <text evidence="1">The sequence shown here is derived from an EMBL/GenBank/DDBJ whole genome shotgun (WGS) entry which is preliminary data.</text>
</comment>
<dbReference type="AlphaFoldDB" id="A0A4Y2X7S8"/>
<keyword evidence="2" id="KW-1185">Reference proteome</keyword>
<evidence type="ECO:0000313" key="1">
    <source>
        <dbReference type="EMBL" id="GBO44984.1"/>
    </source>
</evidence>
<gene>
    <name evidence="1" type="ORF">AVEN_251087_1</name>
</gene>